<dbReference type="InterPro" id="IPR027443">
    <property type="entry name" value="IPNS-like_sf"/>
</dbReference>
<dbReference type="EMBL" id="OX459119">
    <property type="protein sequence ID" value="CAI9095908.1"/>
    <property type="molecule type" value="Genomic_DNA"/>
</dbReference>
<evidence type="ECO:0000256" key="3">
    <source>
        <dbReference type="ARBA" id="ARBA00022896"/>
    </source>
</evidence>
<dbReference type="SUPFAM" id="SSF51197">
    <property type="entry name" value="Clavaminate synthase-like"/>
    <property type="match status" value="1"/>
</dbReference>
<evidence type="ECO:0000256" key="6">
    <source>
        <dbReference type="RuleBase" id="RU003682"/>
    </source>
</evidence>
<dbReference type="Proteomes" id="UP001161247">
    <property type="component" value="Chromosome 2"/>
</dbReference>
<comment type="similarity">
    <text evidence="1 6">Belongs to the iron/ascorbate-dependent oxidoreductase family.</text>
</comment>
<evidence type="ECO:0000313" key="9">
    <source>
        <dbReference type="Proteomes" id="UP001161247"/>
    </source>
</evidence>
<dbReference type="PROSITE" id="PS51471">
    <property type="entry name" value="FE2OG_OXY"/>
    <property type="match status" value="1"/>
</dbReference>
<organism evidence="8 9">
    <name type="scientific">Oldenlandia corymbosa var. corymbosa</name>
    <dbReference type="NCBI Taxonomy" id="529605"/>
    <lineage>
        <taxon>Eukaryota</taxon>
        <taxon>Viridiplantae</taxon>
        <taxon>Streptophyta</taxon>
        <taxon>Embryophyta</taxon>
        <taxon>Tracheophyta</taxon>
        <taxon>Spermatophyta</taxon>
        <taxon>Magnoliopsida</taxon>
        <taxon>eudicotyledons</taxon>
        <taxon>Gunneridae</taxon>
        <taxon>Pentapetalae</taxon>
        <taxon>asterids</taxon>
        <taxon>lamiids</taxon>
        <taxon>Gentianales</taxon>
        <taxon>Rubiaceae</taxon>
        <taxon>Rubioideae</taxon>
        <taxon>Spermacoceae</taxon>
        <taxon>Hedyotis-Oldenlandia complex</taxon>
        <taxon>Oldenlandia</taxon>
    </lineage>
</organism>
<sequence>MAATVSGEAEYDRMSELRAFDETKAGVKGLVDAGITKVPRIFHHPNGCPDSINQLPTNLELAHELPIIDMKGIHTDQERRKEIVALVRDASETWGFFQVINHGIPNSVLEEAIRGSHRFFDQDTEVKKQWYGRDKTKPVSYHSCDDLFVAPMAGWRDSLVFRMSPNPPTPDQLPEVNREISLEYFEKAVNVGYLLLELLSEGLGLSPSYLKDKIGIGEFMMMMCNYYPPCPQPELTYALTRHKDVSFLTVLLQDDSGGALQALYHNQWVDVTPIPGALVVNIGELLQLVSNDKYKSAEHRVLAKQTGPRTSVPCFFSAAHNSTVAIQPIQELLSEDNPPKYRATTMKEFFDHFYGTGLDGTSALQPFIL</sequence>
<dbReference type="GO" id="GO:0009805">
    <property type="term" value="P:coumarin biosynthetic process"/>
    <property type="evidence" value="ECO:0007669"/>
    <property type="project" value="UniProtKB-ARBA"/>
</dbReference>
<dbReference type="FunFam" id="2.60.120.330:FF:000005">
    <property type="entry name" value="1-aminocyclopropane-1-carboxylate oxidase homolog 1"/>
    <property type="match status" value="1"/>
</dbReference>
<evidence type="ECO:0000256" key="5">
    <source>
        <dbReference type="ARBA" id="ARBA00023004"/>
    </source>
</evidence>
<keyword evidence="5 6" id="KW-0408">Iron</keyword>
<dbReference type="GO" id="GO:0016706">
    <property type="term" value="F:2-oxoglutarate-dependent dioxygenase activity"/>
    <property type="evidence" value="ECO:0007669"/>
    <property type="project" value="UniProtKB-ARBA"/>
</dbReference>
<dbReference type="Pfam" id="PF03171">
    <property type="entry name" value="2OG-FeII_Oxy"/>
    <property type="match status" value="1"/>
</dbReference>
<dbReference type="GO" id="GO:0046872">
    <property type="term" value="F:metal ion binding"/>
    <property type="evidence" value="ECO:0007669"/>
    <property type="project" value="UniProtKB-KW"/>
</dbReference>
<dbReference type="GO" id="GO:0031418">
    <property type="term" value="F:L-ascorbic acid binding"/>
    <property type="evidence" value="ECO:0007669"/>
    <property type="project" value="UniProtKB-KW"/>
</dbReference>
<dbReference type="AlphaFoldDB" id="A0AAV1CMJ6"/>
<keyword evidence="3" id="KW-0847">Vitamin C</keyword>
<dbReference type="InterPro" id="IPR005123">
    <property type="entry name" value="Oxoglu/Fe-dep_dioxygenase_dom"/>
</dbReference>
<evidence type="ECO:0000256" key="4">
    <source>
        <dbReference type="ARBA" id="ARBA00023002"/>
    </source>
</evidence>
<gene>
    <name evidence="8" type="ORF">OLC1_LOCUS6781</name>
</gene>
<evidence type="ECO:0000256" key="2">
    <source>
        <dbReference type="ARBA" id="ARBA00022723"/>
    </source>
</evidence>
<dbReference type="PANTHER" id="PTHR10209">
    <property type="entry name" value="OXIDOREDUCTASE, 2OG-FE II OXYGENASE FAMILY PROTEIN"/>
    <property type="match status" value="1"/>
</dbReference>
<protein>
    <submittedName>
        <fullName evidence="8">OLC1v1031945C1</fullName>
    </submittedName>
</protein>
<evidence type="ECO:0000256" key="1">
    <source>
        <dbReference type="ARBA" id="ARBA00008056"/>
    </source>
</evidence>
<dbReference type="InterPro" id="IPR044861">
    <property type="entry name" value="IPNS-like_FE2OG_OXY"/>
</dbReference>
<keyword evidence="9" id="KW-1185">Reference proteome</keyword>
<dbReference type="Gene3D" id="2.60.120.330">
    <property type="entry name" value="B-lactam Antibiotic, Isopenicillin N Synthase, Chain"/>
    <property type="match status" value="1"/>
</dbReference>
<dbReference type="Pfam" id="PF14226">
    <property type="entry name" value="DIOX_N"/>
    <property type="match status" value="1"/>
</dbReference>
<proteinExistence type="inferred from homology"/>
<feature type="domain" description="Fe2OG dioxygenase" evidence="7">
    <location>
        <begin position="218"/>
        <end position="319"/>
    </location>
</feature>
<dbReference type="InterPro" id="IPR026992">
    <property type="entry name" value="DIOX_N"/>
</dbReference>
<dbReference type="PANTHER" id="PTHR10209:SF859">
    <property type="entry name" value="OS03G0690500 PROTEIN"/>
    <property type="match status" value="1"/>
</dbReference>
<reference evidence="8" key="1">
    <citation type="submission" date="2023-03" db="EMBL/GenBank/DDBJ databases">
        <authorList>
            <person name="Julca I."/>
        </authorList>
    </citation>
    <scope>NUCLEOTIDE SEQUENCE</scope>
</reference>
<dbReference type="GO" id="GO:0002238">
    <property type="term" value="P:response to molecule of fungal origin"/>
    <property type="evidence" value="ECO:0007669"/>
    <property type="project" value="UniProtKB-ARBA"/>
</dbReference>
<keyword evidence="4 6" id="KW-0560">Oxidoreductase</keyword>
<evidence type="ECO:0000259" key="7">
    <source>
        <dbReference type="PROSITE" id="PS51471"/>
    </source>
</evidence>
<evidence type="ECO:0000313" key="8">
    <source>
        <dbReference type="EMBL" id="CAI9095908.1"/>
    </source>
</evidence>
<accession>A0AAV1CMJ6</accession>
<name>A0AAV1CMJ6_OLDCO</name>
<keyword evidence="2 6" id="KW-0479">Metal-binding</keyword>